<feature type="transmembrane region" description="Helical" evidence="1">
    <location>
        <begin position="12"/>
        <end position="32"/>
    </location>
</feature>
<name>C9ZT02_TRYB9</name>
<sequence>MRISQNHVFPLVLVLATTLRAYVFSFTIFFFLRPHVCSFFLYSRYQPVSFVVPVRAFLRRFAPLSGSVSSGDNGCVAMPNLNYYYYLLFCASPSLLPLFCPFIYLFI</sequence>
<dbReference type="KEGG" id="tbg:TbgDal_VII4560"/>
<dbReference type="AlphaFoldDB" id="C9ZT02"/>
<evidence type="ECO:0000256" key="1">
    <source>
        <dbReference type="SAM" id="Phobius"/>
    </source>
</evidence>
<evidence type="ECO:0000313" key="2">
    <source>
        <dbReference type="EMBL" id="CBH12537.1"/>
    </source>
</evidence>
<protein>
    <submittedName>
        <fullName evidence="2">Uncharacterized protein</fullName>
    </submittedName>
</protein>
<dbReference type="EMBL" id="FN554970">
    <property type="protein sequence ID" value="CBH12537.1"/>
    <property type="molecule type" value="Genomic_DNA"/>
</dbReference>
<keyword evidence="1" id="KW-0812">Transmembrane</keyword>
<dbReference type="Proteomes" id="UP000002316">
    <property type="component" value="Chromosome 7"/>
</dbReference>
<gene>
    <name evidence="2" type="ORF">TbgDal_VII4560</name>
</gene>
<feature type="transmembrane region" description="Helical" evidence="1">
    <location>
        <begin position="83"/>
        <end position="106"/>
    </location>
</feature>
<keyword evidence="1" id="KW-1133">Transmembrane helix</keyword>
<reference evidence="3" key="1">
    <citation type="journal article" date="2010" name="PLoS Negl. Trop. Dis.">
        <title>The genome sequence of Trypanosoma brucei gambiense, causative agent of chronic human african trypanosomiasis.</title>
        <authorList>
            <person name="Jackson A.P."/>
            <person name="Sanders M."/>
            <person name="Berry A."/>
            <person name="McQuillan J."/>
            <person name="Aslett M.A."/>
            <person name="Quail M.A."/>
            <person name="Chukualim B."/>
            <person name="Capewell P."/>
            <person name="MacLeod A."/>
            <person name="Melville S.E."/>
            <person name="Gibson W."/>
            <person name="Barry J.D."/>
            <person name="Berriman M."/>
            <person name="Hertz-Fowler C."/>
        </authorList>
    </citation>
    <scope>NUCLEOTIDE SEQUENCE [LARGE SCALE GENOMIC DNA]</scope>
    <source>
        <strain evidence="3">MHOM/CI/86/DAL972</strain>
    </source>
</reference>
<dbReference type="RefSeq" id="XP_011774817.1">
    <property type="nucleotide sequence ID" value="XM_011776515.1"/>
</dbReference>
<accession>C9ZT02</accession>
<proteinExistence type="predicted"/>
<organism evidence="2 3">
    <name type="scientific">Trypanosoma brucei gambiense (strain MHOM/CI/86/DAL972)</name>
    <dbReference type="NCBI Taxonomy" id="679716"/>
    <lineage>
        <taxon>Eukaryota</taxon>
        <taxon>Discoba</taxon>
        <taxon>Euglenozoa</taxon>
        <taxon>Kinetoplastea</taxon>
        <taxon>Metakinetoplastina</taxon>
        <taxon>Trypanosomatida</taxon>
        <taxon>Trypanosomatidae</taxon>
        <taxon>Trypanosoma</taxon>
    </lineage>
</organism>
<evidence type="ECO:0000313" key="3">
    <source>
        <dbReference type="Proteomes" id="UP000002316"/>
    </source>
</evidence>
<dbReference type="GeneID" id="23862680"/>
<keyword evidence="1" id="KW-0472">Membrane</keyword>